<keyword evidence="2" id="KW-0328">Glycosyltransferase</keyword>
<keyword evidence="2" id="KW-0808">Transferase</keyword>
<dbReference type="GO" id="GO:0032264">
    <property type="term" value="P:IMP salvage"/>
    <property type="evidence" value="ECO:0007669"/>
    <property type="project" value="TreeGrafter"/>
</dbReference>
<dbReference type="InterPro" id="IPR050408">
    <property type="entry name" value="HGPRT"/>
</dbReference>
<dbReference type="PANTHER" id="PTHR43340:SF1">
    <property type="entry name" value="HYPOXANTHINE PHOSPHORIBOSYLTRANSFERASE"/>
    <property type="match status" value="1"/>
</dbReference>
<accession>A0A3B0WQL1</accession>
<dbReference type="Pfam" id="PF00156">
    <property type="entry name" value="Pribosyltran"/>
    <property type="match status" value="1"/>
</dbReference>
<dbReference type="GO" id="GO:0032263">
    <property type="term" value="P:GMP salvage"/>
    <property type="evidence" value="ECO:0007669"/>
    <property type="project" value="TreeGrafter"/>
</dbReference>
<gene>
    <name evidence="2" type="ORF">MNBD_GAMMA07-2152</name>
</gene>
<dbReference type="GO" id="GO:0000287">
    <property type="term" value="F:magnesium ion binding"/>
    <property type="evidence" value="ECO:0007669"/>
    <property type="project" value="TreeGrafter"/>
</dbReference>
<dbReference type="SUPFAM" id="SSF53271">
    <property type="entry name" value="PRTase-like"/>
    <property type="match status" value="1"/>
</dbReference>
<dbReference type="GO" id="GO:0006178">
    <property type="term" value="P:guanine salvage"/>
    <property type="evidence" value="ECO:0007669"/>
    <property type="project" value="TreeGrafter"/>
</dbReference>
<dbReference type="AlphaFoldDB" id="A0A3B0WQL1"/>
<dbReference type="InterPro" id="IPR029057">
    <property type="entry name" value="PRTase-like"/>
</dbReference>
<name>A0A3B0WQL1_9ZZZZ</name>
<dbReference type="GO" id="GO:0046100">
    <property type="term" value="P:hypoxanthine metabolic process"/>
    <property type="evidence" value="ECO:0007669"/>
    <property type="project" value="TreeGrafter"/>
</dbReference>
<sequence>MNSYEQAKSVLSNAELICTSEQIQQAISQLADQINKQFSQVLQPVLVLPIMNGGLVLSGQLITRLTFPVEIDYCHATRYRNDTSGQDLQWKVKPQNSLNQRIVLIIDDILDEGHTLQSVHDFCQLAGAEQISTVVLVEKKHTRPKAHIKSDFVGMSVKDRYVFGFGMDYKGYHRNLDAIYAVNEEE</sequence>
<reference evidence="2" key="1">
    <citation type="submission" date="2018-06" db="EMBL/GenBank/DDBJ databases">
        <authorList>
            <person name="Zhirakovskaya E."/>
        </authorList>
    </citation>
    <scope>NUCLEOTIDE SEQUENCE</scope>
</reference>
<dbReference type="GO" id="GO:0004422">
    <property type="term" value="F:hypoxanthine phosphoribosyltransferase activity"/>
    <property type="evidence" value="ECO:0007669"/>
    <property type="project" value="TreeGrafter"/>
</dbReference>
<feature type="domain" description="Phosphoribosyltransferase" evidence="1">
    <location>
        <begin position="21"/>
        <end position="169"/>
    </location>
</feature>
<dbReference type="Gene3D" id="3.40.50.2020">
    <property type="match status" value="1"/>
</dbReference>
<dbReference type="EC" id="2.4.2.8" evidence="2"/>
<dbReference type="NCBIfam" id="NF006605">
    <property type="entry name" value="PRK09162.1"/>
    <property type="match status" value="1"/>
</dbReference>
<dbReference type="EMBL" id="UOFF01000426">
    <property type="protein sequence ID" value="VAW57621.1"/>
    <property type="molecule type" value="Genomic_DNA"/>
</dbReference>
<dbReference type="GO" id="GO:0005829">
    <property type="term" value="C:cytosol"/>
    <property type="evidence" value="ECO:0007669"/>
    <property type="project" value="TreeGrafter"/>
</dbReference>
<dbReference type="PANTHER" id="PTHR43340">
    <property type="entry name" value="HYPOXANTHINE-GUANINE PHOSPHORIBOSYLTRANSFERASE"/>
    <property type="match status" value="1"/>
</dbReference>
<dbReference type="CDD" id="cd06223">
    <property type="entry name" value="PRTases_typeI"/>
    <property type="match status" value="1"/>
</dbReference>
<organism evidence="2">
    <name type="scientific">hydrothermal vent metagenome</name>
    <dbReference type="NCBI Taxonomy" id="652676"/>
    <lineage>
        <taxon>unclassified sequences</taxon>
        <taxon>metagenomes</taxon>
        <taxon>ecological metagenomes</taxon>
    </lineage>
</organism>
<evidence type="ECO:0000259" key="1">
    <source>
        <dbReference type="Pfam" id="PF00156"/>
    </source>
</evidence>
<evidence type="ECO:0000313" key="2">
    <source>
        <dbReference type="EMBL" id="VAW57621.1"/>
    </source>
</evidence>
<protein>
    <submittedName>
        <fullName evidence="2">Hypoxanthine-guanine phosphoribosyltransferase</fullName>
        <ecNumber evidence="2">2.4.2.8</ecNumber>
    </submittedName>
</protein>
<proteinExistence type="predicted"/>
<dbReference type="InterPro" id="IPR000836">
    <property type="entry name" value="PRTase_dom"/>
</dbReference>